<gene>
    <name evidence="1" type="ORF">SAMN05428983_0038</name>
</gene>
<dbReference type="Gene3D" id="1.20.910.10">
    <property type="entry name" value="Heme oxygenase-like"/>
    <property type="match status" value="1"/>
</dbReference>
<dbReference type="GO" id="GO:0006788">
    <property type="term" value="P:heme oxidation"/>
    <property type="evidence" value="ECO:0007669"/>
    <property type="project" value="InterPro"/>
</dbReference>
<organism evidence="1 2">
    <name type="scientific">Agrobacterium fabrum</name>
    <dbReference type="NCBI Taxonomy" id="1176649"/>
    <lineage>
        <taxon>Bacteria</taxon>
        <taxon>Pseudomonadati</taxon>
        <taxon>Pseudomonadota</taxon>
        <taxon>Alphaproteobacteria</taxon>
        <taxon>Hyphomicrobiales</taxon>
        <taxon>Rhizobiaceae</taxon>
        <taxon>Rhizobium/Agrobacterium group</taxon>
        <taxon>Agrobacterium</taxon>
        <taxon>Agrobacterium tumefaciens complex</taxon>
    </lineage>
</organism>
<dbReference type="GO" id="GO:0004392">
    <property type="term" value="F:heme oxygenase (decyclizing) activity"/>
    <property type="evidence" value="ECO:0007669"/>
    <property type="project" value="InterPro"/>
</dbReference>
<dbReference type="AlphaFoldDB" id="A0A7Z7BFJ6"/>
<proteinExistence type="predicted"/>
<accession>A0A7Z7BFJ6</accession>
<reference evidence="1 2" key="1">
    <citation type="submission" date="2016-10" db="EMBL/GenBank/DDBJ databases">
        <authorList>
            <person name="Varghese N."/>
            <person name="Submissions S."/>
        </authorList>
    </citation>
    <scope>NUCLEOTIDE SEQUENCE [LARGE SCALE GENOMIC DNA]</scope>
    <source>
        <strain evidence="1 2">PDC82</strain>
    </source>
</reference>
<dbReference type="EMBL" id="FNEW01000001">
    <property type="protein sequence ID" value="SDJ07770.1"/>
    <property type="molecule type" value="Genomic_DNA"/>
</dbReference>
<evidence type="ECO:0000313" key="1">
    <source>
        <dbReference type="EMBL" id="SDJ07770.1"/>
    </source>
</evidence>
<evidence type="ECO:0000313" key="2">
    <source>
        <dbReference type="Proteomes" id="UP000198917"/>
    </source>
</evidence>
<sequence length="204" mass="22476">MMTSAEPAAPVAEIEQSRVKRLKAATRGAHGDLDSFIMAAKPFESRENFGKFVETQYLFHRDLDVFFSNVTLDGLLPDLKGRRRLAMIEQDLADLGHAIPDTDEPRFTAEMPFDLPEAMGWLYVVEGSNLGAAFLLKDAAKLGLGEEFGARHLAGAPEGRGLHWRTFTAALDEISLTVQEEERVVAGAEAAFRAVHAYAQQRMG</sequence>
<dbReference type="Pfam" id="PF01126">
    <property type="entry name" value="Heme_oxygenase"/>
    <property type="match status" value="1"/>
</dbReference>
<protein>
    <submittedName>
        <fullName evidence="1">Heme oxygenase</fullName>
    </submittedName>
</protein>
<dbReference type="InterPro" id="IPR016053">
    <property type="entry name" value="Haem_Oase-like"/>
</dbReference>
<name>A0A7Z7BFJ6_9HYPH</name>
<dbReference type="InterPro" id="IPR016084">
    <property type="entry name" value="Haem_Oase-like_multi-hlx"/>
</dbReference>
<dbReference type="SUPFAM" id="SSF48613">
    <property type="entry name" value="Heme oxygenase-like"/>
    <property type="match status" value="1"/>
</dbReference>
<dbReference type="Proteomes" id="UP000198917">
    <property type="component" value="Unassembled WGS sequence"/>
</dbReference>
<dbReference type="CDD" id="cd19166">
    <property type="entry name" value="HemeO-bac"/>
    <property type="match status" value="1"/>
</dbReference>
<comment type="caution">
    <text evidence="1">The sequence shown here is derived from an EMBL/GenBank/DDBJ whole genome shotgun (WGS) entry which is preliminary data.</text>
</comment>